<dbReference type="NCBIfam" id="TIGR00049">
    <property type="entry name" value="iron-sulfur cluster assembly accessory protein"/>
    <property type="match status" value="1"/>
</dbReference>
<dbReference type="PANTHER" id="PTHR43011">
    <property type="entry name" value="IRON-SULFUR CLUSTER ASSEMBLY 2 HOMOLOG, MITOCHONDRIAL"/>
    <property type="match status" value="1"/>
</dbReference>
<evidence type="ECO:0000256" key="2">
    <source>
        <dbReference type="SAM" id="MobiDB-lite"/>
    </source>
</evidence>
<evidence type="ECO:0000256" key="1">
    <source>
        <dbReference type="ARBA" id="ARBA00006718"/>
    </source>
</evidence>
<dbReference type="GO" id="GO:0051539">
    <property type="term" value="F:4 iron, 4 sulfur cluster binding"/>
    <property type="evidence" value="ECO:0007669"/>
    <property type="project" value="TreeGrafter"/>
</dbReference>
<feature type="compositionally biased region" description="Low complexity" evidence="2">
    <location>
        <begin position="49"/>
        <end position="69"/>
    </location>
</feature>
<dbReference type="PANTHER" id="PTHR43011:SF1">
    <property type="entry name" value="IRON-SULFUR CLUSTER ASSEMBLY 2 HOMOLOG, MITOCHONDRIAL"/>
    <property type="match status" value="1"/>
</dbReference>
<dbReference type="SUPFAM" id="SSF89360">
    <property type="entry name" value="HesB-like domain"/>
    <property type="match status" value="1"/>
</dbReference>
<dbReference type="EMBL" id="JASBNA010000027">
    <property type="protein sequence ID" value="KAK7684140.1"/>
    <property type="molecule type" value="Genomic_DNA"/>
</dbReference>
<dbReference type="Pfam" id="PF01521">
    <property type="entry name" value="Fe-S_biosyn"/>
    <property type="match status" value="1"/>
</dbReference>
<accession>A0AAW0FZ63</accession>
<evidence type="ECO:0000313" key="4">
    <source>
        <dbReference type="EMBL" id="KAK7684140.1"/>
    </source>
</evidence>
<keyword evidence="5" id="KW-1185">Reference proteome</keyword>
<dbReference type="GO" id="GO:0005739">
    <property type="term" value="C:mitochondrion"/>
    <property type="evidence" value="ECO:0007669"/>
    <property type="project" value="TreeGrafter"/>
</dbReference>
<organism evidence="4 5">
    <name type="scientific">Cerrena zonata</name>
    <dbReference type="NCBI Taxonomy" id="2478898"/>
    <lineage>
        <taxon>Eukaryota</taxon>
        <taxon>Fungi</taxon>
        <taxon>Dikarya</taxon>
        <taxon>Basidiomycota</taxon>
        <taxon>Agaricomycotina</taxon>
        <taxon>Agaricomycetes</taxon>
        <taxon>Polyporales</taxon>
        <taxon>Cerrenaceae</taxon>
        <taxon>Cerrena</taxon>
    </lineage>
</organism>
<evidence type="ECO:0000313" key="5">
    <source>
        <dbReference type="Proteomes" id="UP001385951"/>
    </source>
</evidence>
<dbReference type="InterPro" id="IPR016092">
    <property type="entry name" value="ATAP"/>
</dbReference>
<evidence type="ECO:0000259" key="3">
    <source>
        <dbReference type="Pfam" id="PF01521"/>
    </source>
</evidence>
<dbReference type="Proteomes" id="UP001385951">
    <property type="component" value="Unassembled WGS sequence"/>
</dbReference>
<protein>
    <recommendedName>
        <fullName evidence="3">Core domain-containing protein</fullName>
    </recommendedName>
</protein>
<dbReference type="InterPro" id="IPR035903">
    <property type="entry name" value="HesB-like_dom_sf"/>
</dbReference>
<dbReference type="GO" id="GO:0016226">
    <property type="term" value="P:iron-sulfur cluster assembly"/>
    <property type="evidence" value="ECO:0007669"/>
    <property type="project" value="InterPro"/>
</dbReference>
<dbReference type="GO" id="GO:0005506">
    <property type="term" value="F:iron ion binding"/>
    <property type="evidence" value="ECO:0007669"/>
    <property type="project" value="TreeGrafter"/>
</dbReference>
<gene>
    <name evidence="4" type="ORF">QCA50_012784</name>
</gene>
<dbReference type="InterPro" id="IPR000361">
    <property type="entry name" value="ATAP_core_dom"/>
</dbReference>
<comment type="caution">
    <text evidence="4">The sequence shown here is derived from an EMBL/GenBank/DDBJ whole genome shotgun (WGS) entry which is preliminary data.</text>
</comment>
<comment type="similarity">
    <text evidence="1">Belongs to the HesB/IscA family.</text>
</comment>
<dbReference type="GO" id="GO:0051537">
    <property type="term" value="F:2 iron, 2 sulfur cluster binding"/>
    <property type="evidence" value="ECO:0007669"/>
    <property type="project" value="TreeGrafter"/>
</dbReference>
<feature type="region of interest" description="Disordered" evidence="2">
    <location>
        <begin position="46"/>
        <end position="83"/>
    </location>
</feature>
<feature type="domain" description="Core" evidence="3">
    <location>
        <begin position="104"/>
        <end position="214"/>
    </location>
</feature>
<dbReference type="Gene3D" id="2.60.300.12">
    <property type="entry name" value="HesB-like domain"/>
    <property type="match status" value="1"/>
</dbReference>
<sequence length="234" mass="25920">MTNPYTINTTITRKSSLNVIKRLSEAGLRSNRVPIKAFSTLSRLDQAGSAPTSKAKSFKASSFAQPSAPEVTKQPKKQQLPEVPQEDIDDFEITKLTHGETDLKIAITKRASDKLSKIANDDNNPDSALRIRVESGGCHGFQYNLDLTNASQELEKDSDLLIFARNDEQGAKVIFDESSLEILQDSKIDYTKELIGSSFKVVDSPYTSTECGCGASFDFDFDKLQKKLDQEKSK</sequence>
<name>A0AAW0FZ63_9APHY</name>
<reference evidence="4 5" key="1">
    <citation type="submission" date="2022-09" db="EMBL/GenBank/DDBJ databases">
        <authorList>
            <person name="Palmer J.M."/>
        </authorList>
    </citation>
    <scope>NUCLEOTIDE SEQUENCE [LARGE SCALE GENOMIC DNA]</scope>
    <source>
        <strain evidence="4 5">DSM 7382</strain>
    </source>
</reference>
<proteinExistence type="inferred from homology"/>
<dbReference type="AlphaFoldDB" id="A0AAW0FZ63"/>